<dbReference type="PANTHER" id="PTHR35464:SF1">
    <property type="entry name" value="OS06G0115200 PROTEIN"/>
    <property type="match status" value="1"/>
</dbReference>
<evidence type="ECO:0008006" key="6">
    <source>
        <dbReference type="Google" id="ProtNLM"/>
    </source>
</evidence>
<dbReference type="PANTHER" id="PTHR35464">
    <property type="entry name" value="OS06G0115200 PROTEIN"/>
    <property type="match status" value="1"/>
</dbReference>
<reference evidence="4" key="1">
    <citation type="submission" date="2020-10" db="EMBL/GenBank/DDBJ databases">
        <title>Unveiling of a novel bifunctional photoreceptor, Dualchrome1, isolated from a cosmopolitan green alga.</title>
        <authorList>
            <person name="Suzuki S."/>
            <person name="Kawachi M."/>
        </authorList>
    </citation>
    <scope>NUCLEOTIDE SEQUENCE</scope>
    <source>
        <strain evidence="4">NIES 2893</strain>
    </source>
</reference>
<protein>
    <recommendedName>
        <fullName evidence="6">ER membrane protein complex subunit 1</fullName>
    </recommendedName>
</protein>
<dbReference type="InterPro" id="IPR045288">
    <property type="entry name" value="At1g75140-like"/>
</dbReference>
<evidence type="ECO:0000256" key="1">
    <source>
        <dbReference type="SAM" id="Coils"/>
    </source>
</evidence>
<feature type="compositionally biased region" description="Polar residues" evidence="2">
    <location>
        <begin position="486"/>
        <end position="496"/>
    </location>
</feature>
<dbReference type="AlphaFoldDB" id="A0A830HA05"/>
<gene>
    <name evidence="4" type="ORF">PPROV_000267800</name>
</gene>
<proteinExistence type="predicted"/>
<organism evidence="4 5">
    <name type="scientific">Pycnococcus provasolii</name>
    <dbReference type="NCBI Taxonomy" id="41880"/>
    <lineage>
        <taxon>Eukaryota</taxon>
        <taxon>Viridiplantae</taxon>
        <taxon>Chlorophyta</taxon>
        <taxon>Pseudoscourfieldiophyceae</taxon>
        <taxon>Pseudoscourfieldiales</taxon>
        <taxon>Pycnococcaceae</taxon>
        <taxon>Pycnococcus</taxon>
    </lineage>
</organism>
<sequence length="696" mass="72524">MFVVRWRPRLLLSLAVVCCLRCSPRATAAPVDWPADKATTSADLAAEAREASEQIERILSEQTKRAAELNALLEKQARRLARLRQEHASEDARSTVDFSAGVCASSSTGHADDATACAAAESDAPMSSQLNAPGTDVVPVSTTDQPYMRYSVARGGDAFADHFRLAGAVQLDGEVTATTPLPHDTPKGMPRYVALADALGDLYVFHVADGALAARIDASFSGDDTSIKTSGTGAHVTALHAYLKRRNETMIIAGRSDGSLAVLRAVESGVVRSRSARGGQPAVSHREDRPQLALSHATVLHGGDGVRCRPRGGGGDGDEDTLPASLGAVIVIDAVKQPNGMRLLAAMDARGTAALFDETSGRLQPYSIVRAAVPTVGLKLTLGGSMLLMIARDGRALVAEVTRPPSRLPVEARATMLKELPLCVTPSAAECRGTNGSSIATVAFEMHAVSRINAVTDEGDLLWFSVAISQRPKQTAPKRAKKASTADGQSDGTSQVAAARLDVDGGPDVRCHVRARRIGTAHAGASTLVTLKGYLLSWGSLGAAVLNVTLASQKLTPDLALASPAADVAAMFGGDPATQGTVVAASNRNRFLLLSFTDGVVAWFRSDLPLHRPPDFNTKTWSQPLFLVAMVLVGVYQFTRRGGGAFGGSGFGGGMGGGSMGGMGSAMGGMEDIDMAMRSMAGGSMPGRMGGGPGYR</sequence>
<evidence type="ECO:0000313" key="4">
    <source>
        <dbReference type="EMBL" id="GHP03924.1"/>
    </source>
</evidence>
<keyword evidence="5" id="KW-1185">Reference proteome</keyword>
<evidence type="ECO:0000256" key="2">
    <source>
        <dbReference type="SAM" id="MobiDB-lite"/>
    </source>
</evidence>
<feature type="signal peptide" evidence="3">
    <location>
        <begin position="1"/>
        <end position="28"/>
    </location>
</feature>
<feature type="region of interest" description="Disordered" evidence="2">
    <location>
        <begin position="474"/>
        <end position="496"/>
    </location>
</feature>
<keyword evidence="3" id="KW-0732">Signal</keyword>
<name>A0A830HA05_9CHLO</name>
<feature type="chain" id="PRO_5032923932" description="ER membrane protein complex subunit 1" evidence="3">
    <location>
        <begin position="29"/>
        <end position="696"/>
    </location>
</feature>
<feature type="coiled-coil region" evidence="1">
    <location>
        <begin position="41"/>
        <end position="93"/>
    </location>
</feature>
<comment type="caution">
    <text evidence="4">The sequence shown here is derived from an EMBL/GenBank/DDBJ whole genome shotgun (WGS) entry which is preliminary data.</text>
</comment>
<evidence type="ECO:0000313" key="5">
    <source>
        <dbReference type="Proteomes" id="UP000660262"/>
    </source>
</evidence>
<keyword evidence="1" id="KW-0175">Coiled coil</keyword>
<dbReference type="Proteomes" id="UP000660262">
    <property type="component" value="Unassembled WGS sequence"/>
</dbReference>
<dbReference type="OrthoDB" id="550243at2759"/>
<dbReference type="EMBL" id="BNJQ01000006">
    <property type="protein sequence ID" value="GHP03924.1"/>
    <property type="molecule type" value="Genomic_DNA"/>
</dbReference>
<accession>A0A830HA05</accession>
<evidence type="ECO:0000256" key="3">
    <source>
        <dbReference type="SAM" id="SignalP"/>
    </source>
</evidence>